<organism evidence="11 12">
    <name type="scientific">Delitschia confertaspora ATCC 74209</name>
    <dbReference type="NCBI Taxonomy" id="1513339"/>
    <lineage>
        <taxon>Eukaryota</taxon>
        <taxon>Fungi</taxon>
        <taxon>Dikarya</taxon>
        <taxon>Ascomycota</taxon>
        <taxon>Pezizomycotina</taxon>
        <taxon>Dothideomycetes</taxon>
        <taxon>Pleosporomycetidae</taxon>
        <taxon>Pleosporales</taxon>
        <taxon>Delitschiaceae</taxon>
        <taxon>Delitschia</taxon>
    </lineage>
</organism>
<dbReference type="SMART" id="SM00757">
    <property type="entry name" value="CRA"/>
    <property type="match status" value="1"/>
</dbReference>
<sequence length="431" mass="47825">MANLASAKLDAESHLLLDQTLLQMPLQLARRNLKTAQRYVERDIASVTKDLKAAVAAATKGSATQADALKALDKMIATMKGLEKKLVTLQEEEMKIHRSSKARIEHLEELYGMQSLMDVKYDGWSRTRLSRLLVDYLLRSGYAESAALLAKEKGIEELVDVDAFELCVKIEKSLREGHKVQEALNWCQDNKTALKKIDSDLEYQLRLQQFIELVRAGTSKDGGDDVVHDADEDGDQGYDTAKLLQAREHAKKYLLTPPAGSTDIGLVGRAAGLMAFDSDTEVEPYKTLYSQSRWSDLAALFLHTHNSLYSLPGRPLLHIALSAGLSALKTPACHSIYTSVSSNSASSTTTVCPICSTELNELAVNVPYAHHSKSIVENDPVVLPNGRIYGRERLKKFNEKVGTEKGWVRDPIAGVSGKRWREEEVRKVFIS</sequence>
<dbReference type="OrthoDB" id="1933455at2759"/>
<comment type="caution">
    <text evidence="11">The sequence shown here is derived from an EMBL/GenBank/DDBJ whole genome shotgun (WGS) entry which is preliminary data.</text>
</comment>
<keyword evidence="12" id="KW-1185">Reference proteome</keyword>
<dbReference type="AlphaFoldDB" id="A0A9P4JNA1"/>
<dbReference type="SMART" id="SM00667">
    <property type="entry name" value="LisH"/>
    <property type="match status" value="1"/>
</dbReference>
<dbReference type="GO" id="GO:0005737">
    <property type="term" value="C:cytoplasm"/>
    <property type="evidence" value="ECO:0007669"/>
    <property type="project" value="UniProtKB-SubCell"/>
</dbReference>
<comment type="function">
    <text evidence="1">Involved in the proteasome-dependent degradation of fructose-1,6-bisphosphatase.</text>
</comment>
<evidence type="ECO:0000313" key="12">
    <source>
        <dbReference type="Proteomes" id="UP000799536"/>
    </source>
</evidence>
<name>A0A9P4JNA1_9PLEO</name>
<dbReference type="PROSITE" id="PS50897">
    <property type="entry name" value="CTLH"/>
    <property type="match status" value="1"/>
</dbReference>
<evidence type="ECO:0000256" key="6">
    <source>
        <dbReference type="ARBA" id="ARBA00022771"/>
    </source>
</evidence>
<keyword evidence="5" id="KW-0479">Metal-binding</keyword>
<dbReference type="InterPro" id="IPR013144">
    <property type="entry name" value="CRA_dom"/>
</dbReference>
<reference evidence="11" key="1">
    <citation type="journal article" date="2020" name="Stud. Mycol.">
        <title>101 Dothideomycetes genomes: a test case for predicting lifestyles and emergence of pathogens.</title>
        <authorList>
            <person name="Haridas S."/>
            <person name="Albert R."/>
            <person name="Binder M."/>
            <person name="Bloem J."/>
            <person name="Labutti K."/>
            <person name="Salamov A."/>
            <person name="Andreopoulos B."/>
            <person name="Baker S."/>
            <person name="Barry K."/>
            <person name="Bills G."/>
            <person name="Bluhm B."/>
            <person name="Cannon C."/>
            <person name="Castanera R."/>
            <person name="Culley D."/>
            <person name="Daum C."/>
            <person name="Ezra D."/>
            <person name="Gonzalez J."/>
            <person name="Henrissat B."/>
            <person name="Kuo A."/>
            <person name="Liang C."/>
            <person name="Lipzen A."/>
            <person name="Lutzoni F."/>
            <person name="Magnuson J."/>
            <person name="Mondo S."/>
            <person name="Nolan M."/>
            <person name="Ohm R."/>
            <person name="Pangilinan J."/>
            <person name="Park H.-J."/>
            <person name="Ramirez L."/>
            <person name="Alfaro M."/>
            <person name="Sun H."/>
            <person name="Tritt A."/>
            <person name="Yoshinaga Y."/>
            <person name="Zwiers L.-H."/>
            <person name="Turgeon B."/>
            <person name="Goodwin S."/>
            <person name="Spatafora J."/>
            <person name="Crous P."/>
            <person name="Grigoriev I."/>
        </authorList>
    </citation>
    <scope>NUCLEOTIDE SEQUENCE</scope>
    <source>
        <strain evidence="11">ATCC 74209</strain>
    </source>
</reference>
<dbReference type="PANTHER" id="PTHR12170">
    <property type="entry name" value="MACROPHAGE ERYTHROBLAST ATTACHER-RELATED"/>
    <property type="match status" value="1"/>
</dbReference>
<dbReference type="GO" id="GO:0005634">
    <property type="term" value="C:nucleus"/>
    <property type="evidence" value="ECO:0007669"/>
    <property type="project" value="TreeGrafter"/>
</dbReference>
<evidence type="ECO:0000256" key="5">
    <source>
        <dbReference type="ARBA" id="ARBA00022723"/>
    </source>
</evidence>
<accession>A0A9P4JNA1</accession>
<evidence type="ECO:0000259" key="10">
    <source>
        <dbReference type="PROSITE" id="PS51867"/>
    </source>
</evidence>
<dbReference type="PANTHER" id="PTHR12170:SF2">
    <property type="entry name" value="E3 UBIQUITIN-PROTEIN TRANSFERASE MAEA"/>
    <property type="match status" value="1"/>
</dbReference>
<comment type="similarity">
    <text evidence="3">Belongs to the FYV10 family.</text>
</comment>
<feature type="domain" description="CTLH" evidence="9">
    <location>
        <begin position="180"/>
        <end position="221"/>
    </location>
</feature>
<keyword evidence="4" id="KW-0963">Cytoplasm</keyword>
<dbReference type="GO" id="GO:0008270">
    <property type="term" value="F:zinc ion binding"/>
    <property type="evidence" value="ECO:0007669"/>
    <property type="project" value="UniProtKB-KW"/>
</dbReference>
<dbReference type="InterPro" id="IPR044063">
    <property type="entry name" value="ZF_RING_GID"/>
</dbReference>
<dbReference type="InterPro" id="IPR024964">
    <property type="entry name" value="CTLH/CRA"/>
</dbReference>
<dbReference type="Proteomes" id="UP000799536">
    <property type="component" value="Unassembled WGS sequence"/>
</dbReference>
<evidence type="ECO:0000256" key="2">
    <source>
        <dbReference type="ARBA" id="ARBA00004496"/>
    </source>
</evidence>
<keyword evidence="7" id="KW-0862">Zinc</keyword>
<evidence type="ECO:0000259" key="9">
    <source>
        <dbReference type="PROSITE" id="PS50897"/>
    </source>
</evidence>
<evidence type="ECO:0000256" key="1">
    <source>
        <dbReference type="ARBA" id="ARBA00002343"/>
    </source>
</evidence>
<dbReference type="InterPro" id="IPR006595">
    <property type="entry name" value="CTLH_C"/>
</dbReference>
<evidence type="ECO:0000256" key="7">
    <source>
        <dbReference type="ARBA" id="ARBA00022833"/>
    </source>
</evidence>
<evidence type="ECO:0000256" key="4">
    <source>
        <dbReference type="ARBA" id="ARBA00022490"/>
    </source>
</evidence>
<dbReference type="PROSITE" id="PS50896">
    <property type="entry name" value="LISH"/>
    <property type="match status" value="1"/>
</dbReference>
<protein>
    <recommendedName>
        <fullName evidence="13">Protein FYV10</fullName>
    </recommendedName>
</protein>
<dbReference type="InterPro" id="IPR006594">
    <property type="entry name" value="LisH"/>
</dbReference>
<evidence type="ECO:0000256" key="8">
    <source>
        <dbReference type="PROSITE-ProRule" id="PRU01215"/>
    </source>
</evidence>
<dbReference type="PROSITE" id="PS51867">
    <property type="entry name" value="ZF_RING_GID"/>
    <property type="match status" value="1"/>
</dbReference>
<feature type="domain" description="RING-Gid-type" evidence="10">
    <location>
        <begin position="352"/>
        <end position="413"/>
    </location>
</feature>
<dbReference type="Pfam" id="PF10607">
    <property type="entry name" value="CTLH"/>
    <property type="match status" value="1"/>
</dbReference>
<evidence type="ECO:0000256" key="3">
    <source>
        <dbReference type="ARBA" id="ARBA00010615"/>
    </source>
</evidence>
<dbReference type="EMBL" id="ML993929">
    <property type="protein sequence ID" value="KAF2202653.1"/>
    <property type="molecule type" value="Genomic_DNA"/>
</dbReference>
<dbReference type="GO" id="GO:0043161">
    <property type="term" value="P:proteasome-mediated ubiquitin-dependent protein catabolic process"/>
    <property type="evidence" value="ECO:0007669"/>
    <property type="project" value="InterPro"/>
</dbReference>
<dbReference type="SMART" id="SM00668">
    <property type="entry name" value="CTLH"/>
    <property type="match status" value="1"/>
</dbReference>
<dbReference type="InterPro" id="IPR045098">
    <property type="entry name" value="Fyv10_fam"/>
</dbReference>
<gene>
    <name evidence="11" type="ORF">GQ43DRAFT_439542</name>
</gene>
<feature type="zinc finger region" description="RING-Gid-type" evidence="8">
    <location>
        <begin position="352"/>
        <end position="413"/>
    </location>
</feature>
<proteinExistence type="inferred from homology"/>
<comment type="subcellular location">
    <subcellularLocation>
        <location evidence="2">Cytoplasm</location>
    </subcellularLocation>
</comment>
<evidence type="ECO:0008006" key="13">
    <source>
        <dbReference type="Google" id="ProtNLM"/>
    </source>
</evidence>
<dbReference type="GO" id="GO:0061630">
    <property type="term" value="F:ubiquitin protein ligase activity"/>
    <property type="evidence" value="ECO:0007669"/>
    <property type="project" value="InterPro"/>
</dbReference>
<evidence type="ECO:0000313" key="11">
    <source>
        <dbReference type="EMBL" id="KAF2202653.1"/>
    </source>
</evidence>
<dbReference type="GO" id="GO:0034657">
    <property type="term" value="C:GID complex"/>
    <property type="evidence" value="ECO:0007669"/>
    <property type="project" value="TreeGrafter"/>
</dbReference>
<keyword evidence="6 8" id="KW-0863">Zinc-finger</keyword>